<evidence type="ECO:0000256" key="6">
    <source>
        <dbReference type="ARBA" id="ARBA00022691"/>
    </source>
</evidence>
<evidence type="ECO:0000256" key="9">
    <source>
        <dbReference type="ARBA" id="ARBA00029821"/>
    </source>
</evidence>
<accession>K3X6D3</accession>
<proteinExistence type="inferred from homology"/>
<keyword evidence="7 11" id="KW-0156">Chromatin regulator</keyword>
<evidence type="ECO:0000259" key="13">
    <source>
        <dbReference type="PROSITE" id="PS51569"/>
    </source>
</evidence>
<dbReference type="GO" id="GO:0140956">
    <property type="term" value="F:histone H3K79 trimethyltransferase activity"/>
    <property type="evidence" value="ECO:0007669"/>
    <property type="project" value="UniProtKB-EC"/>
</dbReference>
<keyword evidence="5 11" id="KW-0808">Transferase</keyword>
<dbReference type="Proteomes" id="UP000019132">
    <property type="component" value="Unassembled WGS sequence"/>
</dbReference>
<dbReference type="InterPro" id="IPR025789">
    <property type="entry name" value="DOT1_dom"/>
</dbReference>
<evidence type="ECO:0000256" key="11">
    <source>
        <dbReference type="RuleBase" id="RU271113"/>
    </source>
</evidence>
<keyword evidence="6 11" id="KW-0949">S-adenosyl-L-methionine</keyword>
<reference evidence="15" key="2">
    <citation type="submission" date="2010-04" db="EMBL/GenBank/DDBJ databases">
        <authorList>
            <person name="Buell R."/>
            <person name="Hamilton J."/>
            <person name="Hostetler J."/>
        </authorList>
    </citation>
    <scope>NUCLEOTIDE SEQUENCE [LARGE SCALE GENOMIC DNA]</scope>
    <source>
        <strain evidence="15">DAOM:BR144</strain>
    </source>
</reference>
<evidence type="ECO:0000256" key="3">
    <source>
        <dbReference type="ARBA" id="ARBA00020987"/>
    </source>
</evidence>
<dbReference type="SUPFAM" id="SSF53335">
    <property type="entry name" value="S-adenosyl-L-methionine-dependent methyltransferases"/>
    <property type="match status" value="1"/>
</dbReference>
<evidence type="ECO:0000256" key="4">
    <source>
        <dbReference type="ARBA" id="ARBA00022603"/>
    </source>
</evidence>
<dbReference type="PROSITE" id="PS51569">
    <property type="entry name" value="DOT1"/>
    <property type="match status" value="1"/>
</dbReference>
<dbReference type="OMA" id="IVQGDIC"/>
<evidence type="ECO:0000256" key="2">
    <source>
        <dbReference type="ARBA" id="ARBA00012190"/>
    </source>
</evidence>
<dbReference type="Gene3D" id="3.40.50.150">
    <property type="entry name" value="Vaccinia Virus protein VP39"/>
    <property type="match status" value="1"/>
</dbReference>
<evidence type="ECO:0000256" key="8">
    <source>
        <dbReference type="ARBA" id="ARBA00023242"/>
    </source>
</evidence>
<name>K3X6D3_GLOUD</name>
<dbReference type="Pfam" id="PF08123">
    <property type="entry name" value="DOT1"/>
    <property type="match status" value="1"/>
</dbReference>
<dbReference type="eggNOG" id="KOG3924">
    <property type="taxonomic scope" value="Eukaryota"/>
</dbReference>
<dbReference type="GO" id="GO:0005634">
    <property type="term" value="C:nucleus"/>
    <property type="evidence" value="ECO:0007669"/>
    <property type="project" value="UniProtKB-SubCell"/>
</dbReference>
<evidence type="ECO:0000313" key="14">
    <source>
        <dbReference type="EnsemblProtists" id="PYU1_T012782"/>
    </source>
</evidence>
<dbReference type="InParanoid" id="K3X6D3"/>
<comment type="catalytic activity">
    <reaction evidence="10 11">
        <text>L-lysyl(79)-[histone H3] + 3 S-adenosyl-L-methionine = N(6),N(6),N(6)-trimethyl-L-lysyl(79)-[histone H3] + 3 S-adenosyl-L-homocysteine + 3 H(+)</text>
        <dbReference type="Rhea" id="RHEA:60328"/>
        <dbReference type="Rhea" id="RHEA-COMP:15549"/>
        <dbReference type="Rhea" id="RHEA-COMP:15552"/>
        <dbReference type="ChEBI" id="CHEBI:15378"/>
        <dbReference type="ChEBI" id="CHEBI:29969"/>
        <dbReference type="ChEBI" id="CHEBI:57856"/>
        <dbReference type="ChEBI" id="CHEBI:59789"/>
        <dbReference type="ChEBI" id="CHEBI:61961"/>
        <dbReference type="EC" id="2.1.1.360"/>
    </reaction>
</comment>
<dbReference type="HOGENOM" id="CLU_063158_0_0_1"/>
<evidence type="ECO:0000256" key="1">
    <source>
        <dbReference type="ARBA" id="ARBA00004123"/>
    </source>
</evidence>
<feature type="region of interest" description="Disordered" evidence="12">
    <location>
        <begin position="1"/>
        <end position="29"/>
    </location>
</feature>
<dbReference type="EC" id="2.1.1.360" evidence="2 11"/>
<organism evidence="14 15">
    <name type="scientific">Globisporangium ultimum (strain ATCC 200006 / CBS 805.95 / DAOM BR144)</name>
    <name type="common">Pythium ultimum</name>
    <dbReference type="NCBI Taxonomy" id="431595"/>
    <lineage>
        <taxon>Eukaryota</taxon>
        <taxon>Sar</taxon>
        <taxon>Stramenopiles</taxon>
        <taxon>Oomycota</taxon>
        <taxon>Peronosporomycetes</taxon>
        <taxon>Pythiales</taxon>
        <taxon>Pythiaceae</taxon>
        <taxon>Globisporangium</taxon>
    </lineage>
</organism>
<evidence type="ECO:0000256" key="7">
    <source>
        <dbReference type="ARBA" id="ARBA00022853"/>
    </source>
</evidence>
<dbReference type="EnsemblProtists" id="PYU1_T012782">
    <property type="protein sequence ID" value="PYU1_T012782"/>
    <property type="gene ID" value="PYU1_G012756"/>
</dbReference>
<dbReference type="VEuPathDB" id="FungiDB:PYU1_G012756"/>
<comment type="subcellular location">
    <subcellularLocation>
        <location evidence="1 11">Nucleus</location>
    </subcellularLocation>
</comment>
<evidence type="ECO:0000256" key="5">
    <source>
        <dbReference type="ARBA" id="ARBA00022679"/>
    </source>
</evidence>
<dbReference type="STRING" id="431595.K3X6D3"/>
<reference evidence="14" key="3">
    <citation type="submission" date="2015-02" db="UniProtKB">
        <authorList>
            <consortium name="EnsemblProtists"/>
        </authorList>
    </citation>
    <scope>IDENTIFICATION</scope>
    <source>
        <strain evidence="14">DAOM BR144</strain>
    </source>
</reference>
<keyword evidence="8 11" id="KW-0539">Nucleus</keyword>
<dbReference type="InterPro" id="IPR029063">
    <property type="entry name" value="SAM-dependent_MTases_sf"/>
</dbReference>
<dbReference type="GO" id="GO:0006281">
    <property type="term" value="P:DNA repair"/>
    <property type="evidence" value="ECO:0007669"/>
    <property type="project" value="TreeGrafter"/>
</dbReference>
<dbReference type="InterPro" id="IPR030445">
    <property type="entry name" value="H3-K79_meTrfase"/>
</dbReference>
<protein>
    <recommendedName>
        <fullName evidence="3 11">Histone-lysine N-methyltransferase, H3 lysine-79 specific</fullName>
        <ecNumber evidence="2 11">2.1.1.360</ecNumber>
    </recommendedName>
    <alternativeName>
        <fullName evidence="9 11">Histone H3-K79 methyltransferase</fullName>
    </alternativeName>
</protein>
<dbReference type="EMBL" id="GL376588">
    <property type="status" value="NOT_ANNOTATED_CDS"/>
    <property type="molecule type" value="Genomic_DNA"/>
</dbReference>
<dbReference type="GO" id="GO:0032259">
    <property type="term" value="P:methylation"/>
    <property type="evidence" value="ECO:0007669"/>
    <property type="project" value="UniProtKB-KW"/>
</dbReference>
<evidence type="ECO:0000256" key="10">
    <source>
        <dbReference type="ARBA" id="ARBA00047770"/>
    </source>
</evidence>
<comment type="miscellaneous">
    <text evidence="11">In contrast to other lysine histone methyltransferases, it does not contain a SET domain, suggesting the existence of another mechanism for methylation of lysine residues of histones.</text>
</comment>
<comment type="similarity">
    <text evidence="11">Belongs to the class I-like SAM-binding methyltransferase superfamily. DOT1 family.</text>
</comment>
<sequence>MLSPMKDATKRRVTPRKARISRKPQNLQSRLGATELSEKQVVKLIEKLYKEQEEDDRDMYNILTETVKEQTQCERSDVVEELSQMEFRRMLTYGEVSVESVSSTILPFLKLQADDVFYDLGCGSGKIVIQVALQTPCKVAKGIELMLNRVEIGANALGRLIDKKLPVIEGKHIDIVQGDICKPPERANMMDATVVFINNVCFGPELMLQVTSMLSLMPNLRRVVTLRKFCERHRPQKCMRAGNLCVEYVHPPEEAEIFVSWASKTSANLLTS</sequence>
<feature type="compositionally biased region" description="Basic residues" evidence="12">
    <location>
        <begin position="9"/>
        <end position="22"/>
    </location>
</feature>
<dbReference type="AlphaFoldDB" id="K3X6D3"/>
<evidence type="ECO:0000313" key="15">
    <source>
        <dbReference type="Proteomes" id="UP000019132"/>
    </source>
</evidence>
<keyword evidence="15" id="KW-1185">Reference proteome</keyword>
<evidence type="ECO:0000256" key="12">
    <source>
        <dbReference type="SAM" id="MobiDB-lite"/>
    </source>
</evidence>
<dbReference type="GO" id="GO:0000077">
    <property type="term" value="P:DNA damage checkpoint signaling"/>
    <property type="evidence" value="ECO:0007669"/>
    <property type="project" value="TreeGrafter"/>
</dbReference>
<reference evidence="15" key="1">
    <citation type="journal article" date="2010" name="Genome Biol.">
        <title>Genome sequence of the necrotrophic plant pathogen Pythium ultimum reveals original pathogenicity mechanisms and effector repertoire.</title>
        <authorList>
            <person name="Levesque C.A."/>
            <person name="Brouwer H."/>
            <person name="Cano L."/>
            <person name="Hamilton J.P."/>
            <person name="Holt C."/>
            <person name="Huitema E."/>
            <person name="Raffaele S."/>
            <person name="Robideau G.P."/>
            <person name="Thines M."/>
            <person name="Win J."/>
            <person name="Zerillo M.M."/>
            <person name="Beakes G.W."/>
            <person name="Boore J.L."/>
            <person name="Busam D."/>
            <person name="Dumas B."/>
            <person name="Ferriera S."/>
            <person name="Fuerstenberg S.I."/>
            <person name="Gachon C.M."/>
            <person name="Gaulin E."/>
            <person name="Govers F."/>
            <person name="Grenville-Briggs L."/>
            <person name="Horner N."/>
            <person name="Hostetler J."/>
            <person name="Jiang R.H."/>
            <person name="Johnson J."/>
            <person name="Krajaejun T."/>
            <person name="Lin H."/>
            <person name="Meijer H.J."/>
            <person name="Moore B."/>
            <person name="Morris P."/>
            <person name="Phuntmart V."/>
            <person name="Puiu D."/>
            <person name="Shetty J."/>
            <person name="Stajich J.E."/>
            <person name="Tripathy S."/>
            <person name="Wawra S."/>
            <person name="van West P."/>
            <person name="Whitty B.R."/>
            <person name="Coutinho P.M."/>
            <person name="Henrissat B."/>
            <person name="Martin F."/>
            <person name="Thomas P.D."/>
            <person name="Tyler B.M."/>
            <person name="De Vries R.P."/>
            <person name="Kamoun S."/>
            <person name="Yandell M."/>
            <person name="Tisserat N."/>
            <person name="Buell C.R."/>
        </authorList>
    </citation>
    <scope>NUCLEOTIDE SEQUENCE</scope>
    <source>
        <strain evidence="15">DAOM:BR144</strain>
    </source>
</reference>
<keyword evidence="4 11" id="KW-0489">Methyltransferase</keyword>
<feature type="domain" description="DOT1" evidence="13">
    <location>
        <begin position="1"/>
        <end position="272"/>
    </location>
</feature>
<comment type="function">
    <text evidence="11">Histone methyltransferase that specifically trimethylates histone H3 to form H3K79me3. This methylation is required for telomere silencing and for the pachytene checkpoint during the meiotic cell cycle by allowing the recruitment of RAD9 to double strand breaks. Nucleosomes are preferred as substrate compared to free histone.</text>
</comment>
<dbReference type="PANTHER" id="PTHR21451:SF0">
    <property type="entry name" value="HISTONE-LYSINE N-METHYLTRANSFERASE, H3 LYSINE-79 SPECIFIC"/>
    <property type="match status" value="1"/>
</dbReference>
<dbReference type="PANTHER" id="PTHR21451">
    <property type="entry name" value="HISTONE H3 METHYLTRANSFERASE"/>
    <property type="match status" value="1"/>
</dbReference>